<dbReference type="AlphaFoldDB" id="A0A6B9F2G7"/>
<dbReference type="OrthoDB" id="327103at2157"/>
<sequence length="99" mass="10501">MGELADSFDTLADSDMWTDIGILFGSFLAGTVVRNLIEPHSPWDLPDEVYGVAIVLGAGYLPEGTNIARMGGGLYTVDKLAERLDLKQRVTSVGDGGGN</sequence>
<dbReference type="EMBL" id="CP034345">
    <property type="protein sequence ID" value="QGX94535.1"/>
    <property type="molecule type" value="Genomic_DNA"/>
</dbReference>
<proteinExistence type="predicted"/>
<organism evidence="1 2">
    <name type="scientific">Haloplanus rallus</name>
    <dbReference type="NCBI Taxonomy" id="1816183"/>
    <lineage>
        <taxon>Archaea</taxon>
        <taxon>Methanobacteriati</taxon>
        <taxon>Methanobacteriota</taxon>
        <taxon>Stenosarchaea group</taxon>
        <taxon>Halobacteria</taxon>
        <taxon>Halobacteriales</taxon>
        <taxon>Haloferacaceae</taxon>
        <taxon>Haloplanus</taxon>
    </lineage>
</organism>
<dbReference type="GeneID" id="99245832"/>
<accession>A0A6B9F2G7</accession>
<evidence type="ECO:0000313" key="2">
    <source>
        <dbReference type="Proteomes" id="UP000428325"/>
    </source>
</evidence>
<reference evidence="1 2" key="1">
    <citation type="submission" date="2018-12" db="EMBL/GenBank/DDBJ databases">
        <title>Complete genome sequence of Haloplanus rallus MBLA0036.</title>
        <authorList>
            <person name="Nam Y.-d."/>
            <person name="Kang J."/>
            <person name="Chung W.-H."/>
            <person name="Park Y.S."/>
        </authorList>
    </citation>
    <scope>NUCLEOTIDE SEQUENCE [LARGE SCALE GENOMIC DNA]</scope>
    <source>
        <strain evidence="1 2">MBLA0036</strain>
    </source>
</reference>
<keyword evidence="2" id="KW-1185">Reference proteome</keyword>
<protein>
    <submittedName>
        <fullName evidence="1">Uncharacterized protein</fullName>
    </submittedName>
</protein>
<dbReference type="Proteomes" id="UP000428325">
    <property type="component" value="Chromosome"/>
</dbReference>
<gene>
    <name evidence="1" type="ORF">EI982_06910</name>
</gene>
<name>A0A6B9F2G7_9EURY</name>
<dbReference type="RefSeq" id="WP_157688810.1">
    <property type="nucleotide sequence ID" value="NZ_CP034345.1"/>
</dbReference>
<evidence type="ECO:0000313" key="1">
    <source>
        <dbReference type="EMBL" id="QGX94535.1"/>
    </source>
</evidence>
<dbReference type="KEGG" id="hra:EI982_06910"/>